<dbReference type="OrthoDB" id="5293596at2759"/>
<evidence type="ECO:0000313" key="2">
    <source>
        <dbReference type="EMBL" id="KOS21878.1"/>
    </source>
</evidence>
<dbReference type="AlphaFoldDB" id="A0A0M8MZC5"/>
<feature type="transmembrane region" description="Helical" evidence="1">
    <location>
        <begin position="213"/>
        <end position="237"/>
    </location>
</feature>
<organism evidence="2 3">
    <name type="scientific">Escovopsis weberi</name>
    <dbReference type="NCBI Taxonomy" id="150374"/>
    <lineage>
        <taxon>Eukaryota</taxon>
        <taxon>Fungi</taxon>
        <taxon>Dikarya</taxon>
        <taxon>Ascomycota</taxon>
        <taxon>Pezizomycotina</taxon>
        <taxon>Sordariomycetes</taxon>
        <taxon>Hypocreomycetidae</taxon>
        <taxon>Hypocreales</taxon>
        <taxon>Hypocreaceae</taxon>
        <taxon>Escovopsis</taxon>
    </lineage>
</organism>
<proteinExistence type="predicted"/>
<name>A0A0M8MZC5_ESCWE</name>
<dbReference type="EMBL" id="LGSR01000006">
    <property type="protein sequence ID" value="KOS21878.1"/>
    <property type="molecule type" value="Genomic_DNA"/>
</dbReference>
<accession>A0A0M8MZC5</accession>
<dbReference type="GO" id="GO:0016020">
    <property type="term" value="C:membrane"/>
    <property type="evidence" value="ECO:0007669"/>
    <property type="project" value="TreeGrafter"/>
</dbReference>
<reference evidence="2 3" key="1">
    <citation type="submission" date="2015-07" db="EMBL/GenBank/DDBJ databases">
        <title>The genome of the fungus Escovopsis weberi, a specialized disease agent of ant agriculture.</title>
        <authorList>
            <person name="de Man T.J."/>
            <person name="Stajich J.E."/>
            <person name="Kubicek C.P."/>
            <person name="Chenthamara K."/>
            <person name="Atanasova L."/>
            <person name="Druzhinina I.S."/>
            <person name="Birnbaum S."/>
            <person name="Barribeau S.M."/>
            <person name="Teiling C."/>
            <person name="Suen G."/>
            <person name="Currie C."/>
            <person name="Gerardo N.M."/>
        </authorList>
    </citation>
    <scope>NUCLEOTIDE SEQUENCE [LARGE SCALE GENOMIC DNA]</scope>
</reference>
<dbReference type="Proteomes" id="UP000053831">
    <property type="component" value="Unassembled WGS sequence"/>
</dbReference>
<sequence length="262" mass="29065">MSAPRTGRHQATVESAPLLGNGGYLPGGGVVQDHPAFLRASHSPWSCLPQNVLVVVRGFIVVYLIATAAMVLDYELTQDKTVTKKSGLWFNFALISGLLVLIYHLIAFSWTYTHLYYPDPLLCETTFEAWIIRIMSLPHDLGNLRKQFRFTLFYTVVVVFAFMNTTIYWFVTRPHNGKMPSDGNGGNGGSGGGGGTGGGNSTLPYSDLFGEGWFKAFVIFNLYFIASIIMIIEMLFLNSIKRPFVRLNGFSGPESFEHTDNL</sequence>
<dbReference type="PANTHER" id="PTHR12242:SF1">
    <property type="entry name" value="MYND-TYPE DOMAIN-CONTAINING PROTEIN"/>
    <property type="match status" value="1"/>
</dbReference>
<keyword evidence="1" id="KW-0472">Membrane</keyword>
<feature type="transmembrane region" description="Helical" evidence="1">
    <location>
        <begin position="88"/>
        <end position="110"/>
    </location>
</feature>
<evidence type="ECO:0000256" key="1">
    <source>
        <dbReference type="SAM" id="Phobius"/>
    </source>
</evidence>
<protein>
    <submittedName>
        <fullName evidence="2">Uncharacterized protein</fullName>
    </submittedName>
</protein>
<keyword evidence="1" id="KW-1133">Transmembrane helix</keyword>
<dbReference type="STRING" id="150374.A0A0M8MZC5"/>
<feature type="transmembrane region" description="Helical" evidence="1">
    <location>
        <begin position="148"/>
        <end position="171"/>
    </location>
</feature>
<gene>
    <name evidence="2" type="ORF">ESCO_002058</name>
</gene>
<dbReference type="PANTHER" id="PTHR12242">
    <property type="entry name" value="OS02G0130600 PROTEIN-RELATED"/>
    <property type="match status" value="1"/>
</dbReference>
<keyword evidence="1" id="KW-0812">Transmembrane</keyword>
<comment type="caution">
    <text evidence="2">The sequence shown here is derived from an EMBL/GenBank/DDBJ whole genome shotgun (WGS) entry which is preliminary data.</text>
</comment>
<feature type="transmembrane region" description="Helical" evidence="1">
    <location>
        <begin position="54"/>
        <end position="76"/>
    </location>
</feature>
<evidence type="ECO:0000313" key="3">
    <source>
        <dbReference type="Proteomes" id="UP000053831"/>
    </source>
</evidence>
<keyword evidence="3" id="KW-1185">Reference proteome</keyword>